<organism evidence="1">
    <name type="scientific">Ananas comosus var. bracteatus</name>
    <name type="common">red pineapple</name>
    <dbReference type="NCBI Taxonomy" id="296719"/>
    <lineage>
        <taxon>Eukaryota</taxon>
        <taxon>Viridiplantae</taxon>
        <taxon>Streptophyta</taxon>
        <taxon>Embryophyta</taxon>
        <taxon>Tracheophyta</taxon>
        <taxon>Spermatophyta</taxon>
        <taxon>Magnoliopsida</taxon>
        <taxon>Liliopsida</taxon>
        <taxon>Poales</taxon>
        <taxon>Bromeliaceae</taxon>
        <taxon>Bromelioideae</taxon>
        <taxon>Ananas</taxon>
    </lineage>
</organism>
<dbReference type="InterPro" id="IPR021109">
    <property type="entry name" value="Peptidase_aspartic_dom_sf"/>
</dbReference>
<dbReference type="InterPro" id="IPR031142">
    <property type="entry name" value="SPX_prot"/>
</dbReference>
<dbReference type="GO" id="GO:0016036">
    <property type="term" value="P:cellular response to phosphate starvation"/>
    <property type="evidence" value="ECO:0007669"/>
    <property type="project" value="InterPro"/>
</dbReference>
<proteinExistence type="predicted"/>
<dbReference type="AlphaFoldDB" id="A0A6V7QH65"/>
<protein>
    <submittedName>
        <fullName evidence="1">Uncharacterized protein</fullName>
    </submittedName>
</protein>
<dbReference type="Pfam" id="PF08284">
    <property type="entry name" value="RVP_2"/>
    <property type="match status" value="1"/>
</dbReference>
<evidence type="ECO:0000313" key="1">
    <source>
        <dbReference type="EMBL" id="CAD1842440.1"/>
    </source>
</evidence>
<name>A0A6V7QH65_ANACO</name>
<accession>A0A6V7QH65</accession>
<dbReference type="Gene3D" id="2.40.70.10">
    <property type="entry name" value="Acid Proteases"/>
    <property type="match status" value="1"/>
</dbReference>
<gene>
    <name evidence="1" type="ORF">CB5_LOCUS25651</name>
</gene>
<dbReference type="PANTHER" id="PTHR45978">
    <property type="entry name" value="SPX DOMAIN-CONTAINING PROTEIN 3"/>
    <property type="match status" value="1"/>
</dbReference>
<sequence>MACQATSGGVYAMTHQESEKPADIVVGITTLYGIRVQIFGDSILVEEYCQSCPVRLGDRVFLVNLALMPLKEFDVVLGMDCLTKHHATIDCKQRTMTFSIPGQADFVYVACKSTFFTTTIYASQAKQMMIGGCVAYLVSELRDRVEKAVERDFKDELTRVRKEIVDFHREMVFLENYSTFNYTGT</sequence>
<dbReference type="EMBL" id="LR862136">
    <property type="protein sequence ID" value="CAD1842440.1"/>
    <property type="molecule type" value="Genomic_DNA"/>
</dbReference>
<dbReference type="PANTHER" id="PTHR45978:SF5">
    <property type="entry name" value="SPX DOMAIN-CONTAINING PROTEIN 2"/>
    <property type="match status" value="1"/>
</dbReference>
<reference evidence="1" key="1">
    <citation type="submission" date="2020-07" db="EMBL/GenBank/DDBJ databases">
        <authorList>
            <person name="Lin J."/>
        </authorList>
    </citation>
    <scope>NUCLEOTIDE SEQUENCE</scope>
</reference>